<name>A0A1U7NM33_9FIRM</name>
<organism evidence="5 6">
    <name type="scientific">Dubosiella newyorkensis</name>
    <dbReference type="NCBI Taxonomy" id="1862672"/>
    <lineage>
        <taxon>Bacteria</taxon>
        <taxon>Bacillati</taxon>
        <taxon>Bacillota</taxon>
        <taxon>Erysipelotrichia</taxon>
        <taxon>Erysipelotrichales</taxon>
        <taxon>Erysipelotrichaceae</taxon>
        <taxon>Dubosiella</taxon>
    </lineage>
</organism>
<keyword evidence="6" id="KW-1185">Reference proteome</keyword>
<dbReference type="Proteomes" id="UP000186705">
    <property type="component" value="Unassembled WGS sequence"/>
</dbReference>
<gene>
    <name evidence="5" type="ORF">BO225_06845</name>
</gene>
<comment type="caution">
    <text evidence="5">The sequence shown here is derived from an EMBL/GenBank/DDBJ whole genome shotgun (WGS) entry which is preliminary data.</text>
</comment>
<evidence type="ECO:0000259" key="3">
    <source>
        <dbReference type="Pfam" id="PF00128"/>
    </source>
</evidence>
<comment type="similarity">
    <text evidence="1">Belongs to the glycosyl hydrolase 13 family.</text>
</comment>
<accession>A0A1U7NM33</accession>
<dbReference type="Gene3D" id="2.60.40.1180">
    <property type="entry name" value="Golgi alpha-mannosidase II"/>
    <property type="match status" value="1"/>
</dbReference>
<evidence type="ECO:0000313" key="6">
    <source>
        <dbReference type="Proteomes" id="UP000186705"/>
    </source>
</evidence>
<protein>
    <submittedName>
        <fullName evidence="5">Uncharacterized protein</fullName>
    </submittedName>
</protein>
<dbReference type="GO" id="GO:0004556">
    <property type="term" value="F:alpha-amylase activity"/>
    <property type="evidence" value="ECO:0007669"/>
    <property type="project" value="TreeGrafter"/>
</dbReference>
<dbReference type="InterPro" id="IPR017853">
    <property type="entry name" value="GH"/>
</dbReference>
<dbReference type="GO" id="GO:0009313">
    <property type="term" value="P:oligosaccharide catabolic process"/>
    <property type="evidence" value="ECO:0007669"/>
    <property type="project" value="TreeGrafter"/>
</dbReference>
<dbReference type="InterPro" id="IPR013780">
    <property type="entry name" value="Glyco_hydro_b"/>
</dbReference>
<dbReference type="PANTHER" id="PTHR10357">
    <property type="entry name" value="ALPHA-AMYLASE FAMILY MEMBER"/>
    <property type="match status" value="1"/>
</dbReference>
<dbReference type="PANTHER" id="PTHR10357:SF217">
    <property type="entry name" value="TREHALOSE-6-PHOSPHATE HYDROLASE"/>
    <property type="match status" value="1"/>
</dbReference>
<evidence type="ECO:0000256" key="2">
    <source>
        <dbReference type="ARBA" id="ARBA00023295"/>
    </source>
</evidence>
<dbReference type="AlphaFoldDB" id="A0A1U7NM33"/>
<dbReference type="InterPro" id="IPR006047">
    <property type="entry name" value="GH13_cat_dom"/>
</dbReference>
<evidence type="ECO:0000313" key="5">
    <source>
        <dbReference type="EMBL" id="OLU46191.1"/>
    </source>
</evidence>
<keyword evidence="2" id="KW-0326">Glycosidase</keyword>
<keyword evidence="2" id="KW-0378">Hydrolase</keyword>
<sequence>MLALALHFMRGTPYIYQGEEIGMTNNYFGSIDLYQDVESLNYTKILKEEGKSGTEILKILGAKSRDNARSPMQWNDQEFAGFSDTKPWIEINPSYKTINVQASMKDPHSIYAFYKKLIQIRKQNETIQNGRYVPFCKDHPFVYAYKREGMDEEIYVLCNFYGTKTNVELDLQELELLLSNYPDRIYENGVFVLRPYEAIAVKKSR</sequence>
<dbReference type="Gene3D" id="3.20.20.80">
    <property type="entry name" value="Glycosidases"/>
    <property type="match status" value="1"/>
</dbReference>
<dbReference type="InterPro" id="IPR056300">
    <property type="entry name" value="SusG-like_C"/>
</dbReference>
<dbReference type="SUPFAM" id="SSF51445">
    <property type="entry name" value="(Trans)glycosidases"/>
    <property type="match status" value="1"/>
</dbReference>
<evidence type="ECO:0000256" key="1">
    <source>
        <dbReference type="ARBA" id="ARBA00008061"/>
    </source>
</evidence>
<evidence type="ECO:0000259" key="4">
    <source>
        <dbReference type="Pfam" id="PF23915"/>
    </source>
</evidence>
<proteinExistence type="inferred from homology"/>
<reference evidence="5 6" key="1">
    <citation type="submission" date="2016-11" db="EMBL/GenBank/DDBJ databases">
        <title>Description of two novel members of the family Erysipelotrichaceae: Ileibacterium lipovorans gen. nov., sp. nov. and Dubosiella newyorkensis, gen. nov., sp. nov.</title>
        <authorList>
            <person name="Cox L.M."/>
            <person name="Sohn J."/>
            <person name="Tyrrell K.L."/>
            <person name="Citron D.M."/>
            <person name="Lawson P.A."/>
            <person name="Patel N.B."/>
            <person name="Iizumi T."/>
            <person name="Perez-Perez G.I."/>
            <person name="Goldstein E.J."/>
            <person name="Blaser M.J."/>
        </authorList>
    </citation>
    <scope>NUCLEOTIDE SEQUENCE [LARGE SCALE GENOMIC DNA]</scope>
    <source>
        <strain evidence="5 6">NYU-BL-A4</strain>
    </source>
</reference>
<dbReference type="Pfam" id="PF23915">
    <property type="entry name" value="SusG_C"/>
    <property type="match status" value="1"/>
</dbReference>
<feature type="domain" description="Alpha-amylase SusG-like C-terminal" evidence="4">
    <location>
        <begin position="142"/>
        <end position="199"/>
    </location>
</feature>
<dbReference type="EMBL" id="MPKA01000067">
    <property type="protein sequence ID" value="OLU46191.1"/>
    <property type="molecule type" value="Genomic_DNA"/>
</dbReference>
<dbReference type="SUPFAM" id="SSF51011">
    <property type="entry name" value="Glycosyl hydrolase domain"/>
    <property type="match status" value="1"/>
</dbReference>
<dbReference type="STRING" id="1862672.BO225_06845"/>
<feature type="domain" description="Glycosyl hydrolase family 13 catalytic" evidence="3">
    <location>
        <begin position="1"/>
        <end position="130"/>
    </location>
</feature>
<dbReference type="Pfam" id="PF00128">
    <property type="entry name" value="Alpha-amylase"/>
    <property type="match status" value="1"/>
</dbReference>